<dbReference type="EMBL" id="BOOJ01000027">
    <property type="protein sequence ID" value="GIH92346.1"/>
    <property type="molecule type" value="Genomic_DNA"/>
</dbReference>
<dbReference type="Pfam" id="PF17914">
    <property type="entry name" value="HopA1"/>
    <property type="match status" value="1"/>
</dbReference>
<proteinExistence type="predicted"/>
<dbReference type="AlphaFoldDB" id="A0A8J3SGW4"/>
<evidence type="ECO:0000313" key="3">
    <source>
        <dbReference type="Proteomes" id="UP000619788"/>
    </source>
</evidence>
<reference evidence="2 3" key="1">
    <citation type="submission" date="2021-01" db="EMBL/GenBank/DDBJ databases">
        <title>Whole genome shotgun sequence of Planobispora siamensis NBRC 107568.</title>
        <authorList>
            <person name="Komaki H."/>
            <person name="Tamura T."/>
        </authorList>
    </citation>
    <scope>NUCLEOTIDE SEQUENCE [LARGE SCALE GENOMIC DNA]</scope>
    <source>
        <strain evidence="2 3">NBRC 107568</strain>
    </source>
</reference>
<name>A0A8J3SGW4_9ACTN</name>
<keyword evidence="3" id="KW-1185">Reference proteome</keyword>
<evidence type="ECO:0000256" key="1">
    <source>
        <dbReference type="SAM" id="MobiDB-lite"/>
    </source>
</evidence>
<organism evidence="2 3">
    <name type="scientific">Planobispora siamensis</name>
    <dbReference type="NCBI Taxonomy" id="936338"/>
    <lineage>
        <taxon>Bacteria</taxon>
        <taxon>Bacillati</taxon>
        <taxon>Actinomycetota</taxon>
        <taxon>Actinomycetes</taxon>
        <taxon>Streptosporangiales</taxon>
        <taxon>Streptosporangiaceae</taxon>
        <taxon>Planobispora</taxon>
    </lineage>
</organism>
<dbReference type="InterPro" id="IPR040871">
    <property type="entry name" value="HopA1"/>
</dbReference>
<sequence length="378" mass="42343">MPGSSRDSLSLLPSRAPSERLRPDGPPGLSGPSEPLKVSKSAIRVATGRRPAFRPGMSDQERYALNRQAARQTLDQIYDQYYDAATGLKRPPDALQKSIYDLMGKASSGYMREPITRDQWLAFKTQPNATVVGQRVKKHRGAWRRYRQELADYEGGWKKFDPLTDPPARPRGPENDDESVTRGDYFRVYNQNGGSDQGRRMRRIIVNVNSQEAGLRVARALNGLFTDPVTKKHFRQYKIYLSTTAGTGAELVKHDKLVLYYGLADPDDTSSDPVGDKIVSAIDGAIRPEDVGEGFAPFYSIVSPGVAWAEEPKTFVSALKRSFTKTRAEIIAQVVRANPLIRDKDEFERLVYAALEQARVDPERPHRHIPDMPLESGK</sequence>
<feature type="region of interest" description="Disordered" evidence="1">
    <location>
        <begin position="1"/>
        <end position="39"/>
    </location>
</feature>
<feature type="compositionally biased region" description="Low complexity" evidence="1">
    <location>
        <begin position="1"/>
        <end position="16"/>
    </location>
</feature>
<protein>
    <submittedName>
        <fullName evidence="2">Uncharacterized protein</fullName>
    </submittedName>
</protein>
<dbReference type="Proteomes" id="UP000619788">
    <property type="component" value="Unassembled WGS sequence"/>
</dbReference>
<evidence type="ECO:0000313" key="2">
    <source>
        <dbReference type="EMBL" id="GIH92346.1"/>
    </source>
</evidence>
<comment type="caution">
    <text evidence="2">The sequence shown here is derived from an EMBL/GenBank/DDBJ whole genome shotgun (WGS) entry which is preliminary data.</text>
</comment>
<feature type="region of interest" description="Disordered" evidence="1">
    <location>
        <begin position="158"/>
        <end position="194"/>
    </location>
</feature>
<feature type="compositionally biased region" description="Basic and acidic residues" evidence="1">
    <location>
        <begin position="171"/>
        <end position="185"/>
    </location>
</feature>
<accession>A0A8J3SGW4</accession>
<gene>
    <name evidence="2" type="ORF">Psi01_29760</name>
</gene>